<dbReference type="InterPro" id="IPR050134">
    <property type="entry name" value="NAD-dep_sirtuin_deacylases"/>
</dbReference>
<gene>
    <name evidence="6" type="ORF">P7H43_07210</name>
</gene>
<dbReference type="EMBL" id="JARQBJ010000003">
    <property type="protein sequence ID" value="MDT2810268.1"/>
    <property type="molecule type" value="Genomic_DNA"/>
</dbReference>
<protein>
    <recommendedName>
        <fullName evidence="1">protein acetyllysine N-acetyltransferase</fullName>
        <ecNumber evidence="1">2.3.1.286</ecNumber>
    </recommendedName>
</protein>
<dbReference type="GO" id="GO:0046872">
    <property type="term" value="F:metal ion binding"/>
    <property type="evidence" value="ECO:0007669"/>
    <property type="project" value="UniProtKB-KW"/>
</dbReference>
<evidence type="ECO:0000256" key="4">
    <source>
        <dbReference type="PROSITE-ProRule" id="PRU00236"/>
    </source>
</evidence>
<name>A0AAW8TW78_9ENTE</name>
<dbReference type="Gene3D" id="3.30.1600.10">
    <property type="entry name" value="SIR2/SIRT2 'Small Domain"/>
    <property type="match status" value="1"/>
</dbReference>
<feature type="binding site" evidence="4">
    <location>
        <position position="125"/>
    </location>
    <ligand>
        <name>Zn(2+)</name>
        <dbReference type="ChEBI" id="CHEBI:29105"/>
    </ligand>
</feature>
<feature type="binding site" evidence="4">
    <location>
        <position position="143"/>
    </location>
    <ligand>
        <name>Zn(2+)</name>
        <dbReference type="ChEBI" id="CHEBI:29105"/>
    </ligand>
</feature>
<dbReference type="InterPro" id="IPR003000">
    <property type="entry name" value="Sirtuin"/>
</dbReference>
<dbReference type="PANTHER" id="PTHR11085">
    <property type="entry name" value="NAD-DEPENDENT PROTEIN DEACYLASE SIRTUIN-5, MITOCHONDRIAL-RELATED"/>
    <property type="match status" value="1"/>
</dbReference>
<dbReference type="GO" id="GO:0017136">
    <property type="term" value="F:histone deacetylase activity, NAD-dependent"/>
    <property type="evidence" value="ECO:0007669"/>
    <property type="project" value="TreeGrafter"/>
</dbReference>
<dbReference type="PROSITE" id="PS50305">
    <property type="entry name" value="SIRTUIN"/>
    <property type="match status" value="1"/>
</dbReference>
<keyword evidence="3" id="KW-0520">NAD</keyword>
<keyword evidence="4" id="KW-0479">Metal-binding</keyword>
<dbReference type="NCBIfam" id="NF001752">
    <property type="entry name" value="PRK00481.1-1"/>
    <property type="match status" value="1"/>
</dbReference>
<dbReference type="Gene3D" id="3.40.50.1220">
    <property type="entry name" value="TPP-binding domain"/>
    <property type="match status" value="1"/>
</dbReference>
<evidence type="ECO:0000259" key="5">
    <source>
        <dbReference type="PROSITE" id="PS50305"/>
    </source>
</evidence>
<dbReference type="InterPro" id="IPR029035">
    <property type="entry name" value="DHS-like_NAD/FAD-binding_dom"/>
</dbReference>
<feature type="binding site" evidence="4">
    <location>
        <position position="146"/>
    </location>
    <ligand>
        <name>Zn(2+)</name>
        <dbReference type="ChEBI" id="CHEBI:29105"/>
    </ligand>
</feature>
<feature type="active site" description="Proton acceptor" evidence="4">
    <location>
        <position position="117"/>
    </location>
</feature>
<dbReference type="InterPro" id="IPR026590">
    <property type="entry name" value="Ssirtuin_cat_dom"/>
</dbReference>
<evidence type="ECO:0000256" key="1">
    <source>
        <dbReference type="ARBA" id="ARBA00012928"/>
    </source>
</evidence>
<comment type="caution">
    <text evidence="6">The sequence shown here is derived from an EMBL/GenBank/DDBJ whole genome shotgun (WGS) entry which is preliminary data.</text>
</comment>
<keyword evidence="6" id="KW-0012">Acyltransferase</keyword>
<dbReference type="EC" id="2.3.1.286" evidence="1"/>
<feature type="binding site" evidence="4">
    <location>
        <position position="128"/>
    </location>
    <ligand>
        <name>Zn(2+)</name>
        <dbReference type="ChEBI" id="CHEBI:29105"/>
    </ligand>
</feature>
<sequence>MCSTPAQAVAKIQSAQAITFLTGAGVSTASGIPDYRSLNGVYHDLEAPEYLLSRDCLEAEPKKFYDFVLRLYHPKAQPNVIHQKIAELEKTKSVWTVSQNIDGLHQKAGSRHLVNFHGSLYHCQCRKCGKSVPWQEYLKSDRHAGCGGQLRPEIVLYGEGFSQSVLDQAVTAVAQGDLIVIVGTSFQVHPFCDLIHYAATDQIMAINQTALSLPVPFDMVQCSGEEVFSLL</sequence>
<reference evidence="6" key="1">
    <citation type="submission" date="2023-03" db="EMBL/GenBank/DDBJ databases">
        <authorList>
            <person name="Shen W."/>
            <person name="Cai J."/>
        </authorList>
    </citation>
    <scope>NUCLEOTIDE SEQUENCE</scope>
    <source>
        <strain evidence="6">B226-2</strain>
    </source>
</reference>
<evidence type="ECO:0000313" key="6">
    <source>
        <dbReference type="EMBL" id="MDT2810268.1"/>
    </source>
</evidence>
<dbReference type="SUPFAM" id="SSF52467">
    <property type="entry name" value="DHS-like NAD/FAD-binding domain"/>
    <property type="match status" value="1"/>
</dbReference>
<dbReference type="GO" id="GO:0070403">
    <property type="term" value="F:NAD+ binding"/>
    <property type="evidence" value="ECO:0007669"/>
    <property type="project" value="InterPro"/>
</dbReference>
<organism evidence="6 7">
    <name type="scientific">Enterococcus asini</name>
    <dbReference type="NCBI Taxonomy" id="57732"/>
    <lineage>
        <taxon>Bacteria</taxon>
        <taxon>Bacillati</taxon>
        <taxon>Bacillota</taxon>
        <taxon>Bacilli</taxon>
        <taxon>Lactobacillales</taxon>
        <taxon>Enterococcaceae</taxon>
        <taxon>Enterococcus</taxon>
    </lineage>
</organism>
<dbReference type="Proteomes" id="UP001256711">
    <property type="component" value="Unassembled WGS sequence"/>
</dbReference>
<dbReference type="Pfam" id="PF02146">
    <property type="entry name" value="SIR2"/>
    <property type="match status" value="1"/>
</dbReference>
<evidence type="ECO:0000256" key="3">
    <source>
        <dbReference type="ARBA" id="ARBA00023027"/>
    </source>
</evidence>
<keyword evidence="2 6" id="KW-0808">Transferase</keyword>
<feature type="domain" description="Deacetylase sirtuin-type" evidence="5">
    <location>
        <begin position="1"/>
        <end position="231"/>
    </location>
</feature>
<evidence type="ECO:0000313" key="7">
    <source>
        <dbReference type="Proteomes" id="UP001256711"/>
    </source>
</evidence>
<keyword evidence="4" id="KW-0862">Zinc</keyword>
<dbReference type="RefSeq" id="WP_231452219.1">
    <property type="nucleotide sequence ID" value="NZ_JADMDV010000001.1"/>
</dbReference>
<accession>A0AAW8TW78</accession>
<dbReference type="PANTHER" id="PTHR11085:SF4">
    <property type="entry name" value="NAD-DEPENDENT PROTEIN DEACYLASE"/>
    <property type="match status" value="1"/>
</dbReference>
<dbReference type="AlphaFoldDB" id="A0AAW8TW78"/>
<evidence type="ECO:0000256" key="2">
    <source>
        <dbReference type="ARBA" id="ARBA00022679"/>
    </source>
</evidence>
<proteinExistence type="predicted"/>
<dbReference type="InterPro" id="IPR026591">
    <property type="entry name" value="Sirtuin_cat_small_dom_sf"/>
</dbReference>